<dbReference type="EMBL" id="FNGA01000003">
    <property type="protein sequence ID" value="SDL22618.1"/>
    <property type="molecule type" value="Genomic_DNA"/>
</dbReference>
<accession>A0A1G9IBH5</accession>
<dbReference type="PANTHER" id="PTHR40688:SF2">
    <property type="entry name" value="RIBBON-HELIX-HELIX PROTEIN COPG DOMAIN-CONTAINING PROTEIN"/>
    <property type="match status" value="1"/>
</dbReference>
<proteinExistence type="predicted"/>
<dbReference type="RefSeq" id="WP_092161584.1">
    <property type="nucleotide sequence ID" value="NZ_FNGA01000003.1"/>
</dbReference>
<keyword evidence="3" id="KW-1185">Reference proteome</keyword>
<dbReference type="InterPro" id="IPR010985">
    <property type="entry name" value="Ribbon_hlx_hlx"/>
</dbReference>
<evidence type="ECO:0000313" key="3">
    <source>
        <dbReference type="Proteomes" id="UP000199053"/>
    </source>
</evidence>
<gene>
    <name evidence="2" type="ORF">SAMN05660337_2523</name>
</gene>
<reference evidence="3" key="1">
    <citation type="submission" date="2016-10" db="EMBL/GenBank/DDBJ databases">
        <authorList>
            <person name="Varghese N."/>
            <person name="Submissions S."/>
        </authorList>
    </citation>
    <scope>NUCLEOTIDE SEQUENCE [LARGE SCALE GENOMIC DNA]</scope>
    <source>
        <strain evidence="3">DSM 16995</strain>
    </source>
</reference>
<dbReference type="OrthoDB" id="5459690at2"/>
<evidence type="ECO:0000259" key="1">
    <source>
        <dbReference type="Pfam" id="PF01402"/>
    </source>
</evidence>
<evidence type="ECO:0000313" key="2">
    <source>
        <dbReference type="EMBL" id="SDL22618.1"/>
    </source>
</evidence>
<dbReference type="AlphaFoldDB" id="A0A1G9IBH5"/>
<name>A0A1G9IBH5_9BACT</name>
<dbReference type="GO" id="GO:0006355">
    <property type="term" value="P:regulation of DNA-templated transcription"/>
    <property type="evidence" value="ECO:0007669"/>
    <property type="project" value="InterPro"/>
</dbReference>
<sequence>MSTVTARVSDETATKLDALAKATNRSKSFLVASALERFLEEQSWQIAQTIDSLEQANNGEFATAFEVQSAFEKWGLKVEAD</sequence>
<dbReference type="Proteomes" id="UP000199053">
    <property type="component" value="Unassembled WGS sequence"/>
</dbReference>
<dbReference type="InterPro" id="IPR002145">
    <property type="entry name" value="CopG"/>
</dbReference>
<dbReference type="Pfam" id="PF01402">
    <property type="entry name" value="RHH_1"/>
    <property type="match status" value="1"/>
</dbReference>
<dbReference type="PANTHER" id="PTHR40688">
    <property type="match status" value="1"/>
</dbReference>
<dbReference type="InterPro" id="IPR013321">
    <property type="entry name" value="Arc_rbn_hlx_hlx"/>
</dbReference>
<organism evidence="2 3">
    <name type="scientific">Maridesulfovibrio ferrireducens</name>
    <dbReference type="NCBI Taxonomy" id="246191"/>
    <lineage>
        <taxon>Bacteria</taxon>
        <taxon>Pseudomonadati</taxon>
        <taxon>Thermodesulfobacteriota</taxon>
        <taxon>Desulfovibrionia</taxon>
        <taxon>Desulfovibrionales</taxon>
        <taxon>Desulfovibrionaceae</taxon>
        <taxon>Maridesulfovibrio</taxon>
    </lineage>
</organism>
<dbReference type="CDD" id="cd22233">
    <property type="entry name" value="RHH_CopAso-like"/>
    <property type="match status" value="1"/>
</dbReference>
<dbReference type="InterPro" id="IPR052991">
    <property type="entry name" value="Non-func_TypeII_TA_Antitoxin"/>
</dbReference>
<dbReference type="SUPFAM" id="SSF47598">
    <property type="entry name" value="Ribbon-helix-helix"/>
    <property type="match status" value="1"/>
</dbReference>
<feature type="domain" description="Ribbon-helix-helix protein CopG" evidence="1">
    <location>
        <begin position="4"/>
        <end position="41"/>
    </location>
</feature>
<protein>
    <submittedName>
        <fullName evidence="2">Predicted transcriptional regulator</fullName>
    </submittedName>
</protein>
<dbReference type="Gene3D" id="1.10.1220.10">
    <property type="entry name" value="Met repressor-like"/>
    <property type="match status" value="1"/>
</dbReference>
<dbReference type="STRING" id="246191.SAMN05660337_2523"/>